<evidence type="ECO:0000256" key="1">
    <source>
        <dbReference type="ARBA" id="ARBA00005474"/>
    </source>
</evidence>
<dbReference type="EMBL" id="JAGGNH010000001">
    <property type="protein sequence ID" value="KAJ0989398.1"/>
    <property type="molecule type" value="Genomic_DNA"/>
</dbReference>
<accession>A0A9D5DCG7</accession>
<reference evidence="3" key="2">
    <citation type="journal article" date="2022" name="Hortic Res">
        <title>The genome of Dioscorea zingiberensis sheds light on the biosynthesis, origin and evolution of the medicinally important diosgenin saponins.</title>
        <authorList>
            <person name="Li Y."/>
            <person name="Tan C."/>
            <person name="Li Z."/>
            <person name="Guo J."/>
            <person name="Li S."/>
            <person name="Chen X."/>
            <person name="Wang C."/>
            <person name="Dai X."/>
            <person name="Yang H."/>
            <person name="Song W."/>
            <person name="Hou L."/>
            <person name="Xu J."/>
            <person name="Tong Z."/>
            <person name="Xu A."/>
            <person name="Yuan X."/>
            <person name="Wang W."/>
            <person name="Yang Q."/>
            <person name="Chen L."/>
            <person name="Sun Z."/>
            <person name="Wang K."/>
            <person name="Pan B."/>
            <person name="Chen J."/>
            <person name="Bao Y."/>
            <person name="Liu F."/>
            <person name="Qi X."/>
            <person name="Gang D.R."/>
            <person name="Wen J."/>
            <person name="Li J."/>
        </authorList>
    </citation>
    <scope>NUCLEOTIDE SEQUENCE</scope>
    <source>
        <strain evidence="3">Dzin_1.0</strain>
    </source>
</reference>
<evidence type="ECO:0000259" key="2">
    <source>
        <dbReference type="PROSITE" id="PS50891"/>
    </source>
</evidence>
<dbReference type="OrthoDB" id="913402at2759"/>
<comment type="similarity">
    <text evidence="1">Belongs to the LOB domain-containing protein family.</text>
</comment>
<proteinExistence type="inferred from homology"/>
<name>A0A9D5DCG7_9LILI</name>
<keyword evidence="4" id="KW-1185">Reference proteome</keyword>
<dbReference type="Pfam" id="PF03195">
    <property type="entry name" value="LOB"/>
    <property type="match status" value="1"/>
</dbReference>
<feature type="domain" description="LOB" evidence="2">
    <location>
        <begin position="8"/>
        <end position="110"/>
    </location>
</feature>
<dbReference type="InterPro" id="IPR004883">
    <property type="entry name" value="LOB"/>
</dbReference>
<protein>
    <recommendedName>
        <fullName evidence="2">LOB domain-containing protein</fullName>
    </recommendedName>
</protein>
<sequence length="255" mass="28894">MQKNGGGAACASCKHQRKRCSKECILAPHFPADKAEQFNAVQKVFGVSNITKMLKAKENLEDRQRIAETLIWEAECRQADAVLGPYGEYQKIFEKQQRLEEILIKRNANAPVLNNSFFTQNSVQNNSINHHHQYQSTFHENNVSSLYVSTVVPSLQQPEIESVMNYQVCNGRSHVVPTQVGQSPVSAVSYLHVSDGREMYGQQLHNRFLHGQGHPYNVDHQKGNNQEFQCGFTMVFNLCTVDDLSDTVLKDIELK</sequence>
<evidence type="ECO:0000313" key="3">
    <source>
        <dbReference type="EMBL" id="KAJ0989398.1"/>
    </source>
</evidence>
<reference evidence="3" key="1">
    <citation type="submission" date="2021-03" db="EMBL/GenBank/DDBJ databases">
        <authorList>
            <person name="Li Z."/>
            <person name="Yang C."/>
        </authorList>
    </citation>
    <scope>NUCLEOTIDE SEQUENCE</scope>
    <source>
        <strain evidence="3">Dzin_1.0</strain>
        <tissue evidence="3">Leaf</tissue>
    </source>
</reference>
<comment type="caution">
    <text evidence="3">The sequence shown here is derived from an EMBL/GenBank/DDBJ whole genome shotgun (WGS) entry which is preliminary data.</text>
</comment>
<dbReference type="Proteomes" id="UP001085076">
    <property type="component" value="Miscellaneous, Linkage group lg01"/>
</dbReference>
<organism evidence="3 4">
    <name type="scientific">Dioscorea zingiberensis</name>
    <dbReference type="NCBI Taxonomy" id="325984"/>
    <lineage>
        <taxon>Eukaryota</taxon>
        <taxon>Viridiplantae</taxon>
        <taxon>Streptophyta</taxon>
        <taxon>Embryophyta</taxon>
        <taxon>Tracheophyta</taxon>
        <taxon>Spermatophyta</taxon>
        <taxon>Magnoliopsida</taxon>
        <taxon>Liliopsida</taxon>
        <taxon>Dioscoreales</taxon>
        <taxon>Dioscoreaceae</taxon>
        <taxon>Dioscorea</taxon>
    </lineage>
</organism>
<dbReference type="PANTHER" id="PTHR31301:SF19">
    <property type="entry name" value="LOB DOMAIN-CONTAINING PROTEIN 2"/>
    <property type="match status" value="1"/>
</dbReference>
<dbReference type="PROSITE" id="PS50891">
    <property type="entry name" value="LOB"/>
    <property type="match status" value="1"/>
</dbReference>
<dbReference type="AlphaFoldDB" id="A0A9D5DCG7"/>
<evidence type="ECO:0000313" key="4">
    <source>
        <dbReference type="Proteomes" id="UP001085076"/>
    </source>
</evidence>
<gene>
    <name evidence="3" type="ORF">J5N97_007754</name>
</gene>
<dbReference type="PANTHER" id="PTHR31301">
    <property type="entry name" value="LOB DOMAIN-CONTAINING PROTEIN 4-RELATED"/>
    <property type="match status" value="1"/>
</dbReference>